<evidence type="ECO:0000313" key="2">
    <source>
        <dbReference type="EMBL" id="PMC52882.1"/>
    </source>
</evidence>
<dbReference type="STRING" id="84135.GCA_001052115_00119"/>
<dbReference type="EMBL" id="PNGT01000002">
    <property type="protein sequence ID" value="PMC52882.1"/>
    <property type="molecule type" value="Genomic_DNA"/>
</dbReference>
<dbReference type="SUPFAM" id="SSF160704">
    <property type="entry name" value="YehR-like"/>
    <property type="match status" value="1"/>
</dbReference>
<comment type="caution">
    <text evidence="2">The sequence shown here is derived from an EMBL/GenBank/DDBJ whole genome shotgun (WGS) entry which is preliminary data.</text>
</comment>
<dbReference type="Proteomes" id="UP000235670">
    <property type="component" value="Unassembled WGS sequence"/>
</dbReference>
<dbReference type="PIRSF" id="PIRSF006187">
    <property type="entry name" value="DUF1307"/>
    <property type="match status" value="1"/>
</dbReference>
<protein>
    <recommendedName>
        <fullName evidence="4">DUF1307 domain-containing protein</fullName>
    </recommendedName>
</protein>
<evidence type="ECO:0008006" key="4">
    <source>
        <dbReference type="Google" id="ProtNLM"/>
    </source>
</evidence>
<accession>A0A2N6SG16</accession>
<dbReference type="AlphaFoldDB" id="A0A2N6SG16"/>
<gene>
    <name evidence="2" type="ORF">CJ218_03020</name>
</gene>
<name>A0A2N6SG16_9BACL</name>
<organism evidence="2 3">
    <name type="scientific">Gemella sanguinis</name>
    <dbReference type="NCBI Taxonomy" id="84135"/>
    <lineage>
        <taxon>Bacteria</taxon>
        <taxon>Bacillati</taxon>
        <taxon>Bacillota</taxon>
        <taxon>Bacilli</taxon>
        <taxon>Bacillales</taxon>
        <taxon>Gemellaceae</taxon>
        <taxon>Gemella</taxon>
    </lineage>
</organism>
<dbReference type="InterPro" id="IPR036699">
    <property type="entry name" value="YehR-like_sf"/>
</dbReference>
<reference evidence="2 3" key="1">
    <citation type="submission" date="2017-09" db="EMBL/GenBank/DDBJ databases">
        <title>Bacterial strain isolated from the female urinary microbiota.</title>
        <authorList>
            <person name="Thomas-White K."/>
            <person name="Kumar N."/>
            <person name="Forster S."/>
            <person name="Putonti C."/>
            <person name="Lawley T."/>
            <person name="Wolfe A.J."/>
        </authorList>
    </citation>
    <scope>NUCLEOTIDE SEQUENCE [LARGE SCALE GENOMIC DNA]</scope>
    <source>
        <strain evidence="2 3">UMB0186</strain>
    </source>
</reference>
<dbReference type="RefSeq" id="WP_102189564.1">
    <property type="nucleotide sequence ID" value="NZ_CAUTAO010000001.1"/>
</dbReference>
<dbReference type="Gene3D" id="3.30.1830.10">
    <property type="entry name" value="YehR-like"/>
    <property type="match status" value="1"/>
</dbReference>
<evidence type="ECO:0000256" key="1">
    <source>
        <dbReference type="SAM" id="SignalP"/>
    </source>
</evidence>
<feature type="chain" id="PRO_5039211645" description="DUF1307 domain-containing protein" evidence="1">
    <location>
        <begin position="22"/>
        <end position="145"/>
    </location>
</feature>
<dbReference type="PROSITE" id="PS51257">
    <property type="entry name" value="PROKAR_LIPOPROTEIN"/>
    <property type="match status" value="1"/>
</dbReference>
<sequence length="145" mass="16228">MKKIISIISAILLIFVAGCSAKEQSSTYVLEKNGVKIELTYYHDGDKVLRQTANNTMNYKEMGATKDEVKKALEPLAKQYQGIDGLEEKIDFQDDKAVETLTIDYTKADKSKLSKIQGITIDGDSKDISMKKSEEHLLSQGFTKK</sequence>
<dbReference type="InterPro" id="IPR009736">
    <property type="entry name" value="DUF1307"/>
</dbReference>
<proteinExistence type="predicted"/>
<dbReference type="OrthoDB" id="6586670at2"/>
<evidence type="ECO:0000313" key="3">
    <source>
        <dbReference type="Proteomes" id="UP000235670"/>
    </source>
</evidence>
<dbReference type="Pfam" id="PF06998">
    <property type="entry name" value="DUF1307"/>
    <property type="match status" value="1"/>
</dbReference>
<feature type="signal peptide" evidence="1">
    <location>
        <begin position="1"/>
        <end position="21"/>
    </location>
</feature>
<keyword evidence="1" id="KW-0732">Signal</keyword>